<dbReference type="EMBL" id="UYRU01052450">
    <property type="protein sequence ID" value="VDN11873.1"/>
    <property type="molecule type" value="Genomic_DNA"/>
</dbReference>
<keyword evidence="2" id="KW-1185">Reference proteome</keyword>
<evidence type="ECO:0000313" key="1">
    <source>
        <dbReference type="EMBL" id="VDN11873.1"/>
    </source>
</evidence>
<dbReference type="SUPFAM" id="SSF117281">
    <property type="entry name" value="Kelch motif"/>
    <property type="match status" value="1"/>
</dbReference>
<dbReference type="Gene3D" id="2.120.10.80">
    <property type="entry name" value="Kelch-type beta propeller"/>
    <property type="match status" value="1"/>
</dbReference>
<dbReference type="Proteomes" id="UP000281553">
    <property type="component" value="Unassembled WGS sequence"/>
</dbReference>
<protein>
    <submittedName>
        <fullName evidence="1">Uncharacterized protein</fullName>
    </submittedName>
</protein>
<sequence>MFMFVIWFAELRSEGLPCCKKREIAINGNWPRVPGYADISSVQYFDILEGEDNVFIIGGRLDDEQGNETEQVDKFNIRNRRLIPATPLAYRRCKTACCSVEVSPSGDRTQRVNGIIICGGQNSEGESVKIVELFIPEQNR</sequence>
<dbReference type="InterPro" id="IPR015915">
    <property type="entry name" value="Kelch-typ_b-propeller"/>
</dbReference>
<accession>A0A3P7LLU7</accession>
<name>A0A3P7LLU7_DIBLA</name>
<evidence type="ECO:0000313" key="2">
    <source>
        <dbReference type="Proteomes" id="UP000281553"/>
    </source>
</evidence>
<reference evidence="1 2" key="1">
    <citation type="submission" date="2018-11" db="EMBL/GenBank/DDBJ databases">
        <authorList>
            <consortium name="Pathogen Informatics"/>
        </authorList>
    </citation>
    <scope>NUCLEOTIDE SEQUENCE [LARGE SCALE GENOMIC DNA]</scope>
</reference>
<dbReference type="AlphaFoldDB" id="A0A3P7LLU7"/>
<proteinExistence type="predicted"/>
<gene>
    <name evidence="1" type="ORF">DILT_LOCUS7704</name>
</gene>
<dbReference type="OrthoDB" id="6306875at2759"/>
<organism evidence="1 2">
    <name type="scientific">Dibothriocephalus latus</name>
    <name type="common">Fish tapeworm</name>
    <name type="synonym">Diphyllobothrium latum</name>
    <dbReference type="NCBI Taxonomy" id="60516"/>
    <lineage>
        <taxon>Eukaryota</taxon>
        <taxon>Metazoa</taxon>
        <taxon>Spiralia</taxon>
        <taxon>Lophotrochozoa</taxon>
        <taxon>Platyhelminthes</taxon>
        <taxon>Cestoda</taxon>
        <taxon>Eucestoda</taxon>
        <taxon>Diphyllobothriidea</taxon>
        <taxon>Diphyllobothriidae</taxon>
        <taxon>Dibothriocephalus</taxon>
    </lineage>
</organism>